<feature type="region of interest" description="Disordered" evidence="1">
    <location>
        <begin position="105"/>
        <end position="131"/>
    </location>
</feature>
<gene>
    <name evidence="2" type="ORF">EOD41_12295</name>
</gene>
<dbReference type="NCBIfam" id="NF047658">
    <property type="entry name" value="HYC_CC_PP"/>
    <property type="match status" value="1"/>
</dbReference>
<dbReference type="RefSeq" id="WP_127705298.1">
    <property type="nucleotide sequence ID" value="NZ_SACK01000005.1"/>
</dbReference>
<accession>A0A3S2UKC2</accession>
<organism evidence="2 3">
    <name type="scientific">Mucilaginibacter limnophilus</name>
    <dbReference type="NCBI Taxonomy" id="1932778"/>
    <lineage>
        <taxon>Bacteria</taxon>
        <taxon>Pseudomonadati</taxon>
        <taxon>Bacteroidota</taxon>
        <taxon>Sphingobacteriia</taxon>
        <taxon>Sphingobacteriales</taxon>
        <taxon>Sphingobacteriaceae</taxon>
        <taxon>Mucilaginibacter</taxon>
    </lineage>
</organism>
<evidence type="ECO:0000313" key="2">
    <source>
        <dbReference type="EMBL" id="RVU00258.1"/>
    </source>
</evidence>
<proteinExistence type="predicted"/>
<dbReference type="EMBL" id="SACK01000005">
    <property type="protein sequence ID" value="RVU00258.1"/>
    <property type="molecule type" value="Genomic_DNA"/>
</dbReference>
<dbReference type="InterPro" id="IPR058060">
    <property type="entry name" value="HYC_CC_PP"/>
</dbReference>
<dbReference type="OrthoDB" id="795045at2"/>
<name>A0A3S2UKC2_9SPHI</name>
<dbReference type="Proteomes" id="UP000282759">
    <property type="component" value="Unassembled WGS sequence"/>
</dbReference>
<dbReference type="InterPro" id="IPR058512">
    <property type="entry name" value="DUF8199"/>
</dbReference>
<evidence type="ECO:0000313" key="3">
    <source>
        <dbReference type="Proteomes" id="UP000282759"/>
    </source>
</evidence>
<dbReference type="Pfam" id="PF26622">
    <property type="entry name" value="DUF8199"/>
    <property type="match status" value="1"/>
</dbReference>
<keyword evidence="3" id="KW-1185">Reference proteome</keyword>
<sequence length="131" mass="14653">MLKKSGILTIILLYLSTVCGFALNIHYCGNKIASVKIASAAKKCYAGEPQKMKCCKDKQVDVKVKDAHQGQEVQSLFGKLFAIDLPALPFEDFLFSAQRALLEKFESRPPPQQPDPASKTPIFIQNRNLRR</sequence>
<comment type="caution">
    <text evidence="2">The sequence shown here is derived from an EMBL/GenBank/DDBJ whole genome shotgun (WGS) entry which is preliminary data.</text>
</comment>
<dbReference type="AlphaFoldDB" id="A0A3S2UKC2"/>
<protein>
    <submittedName>
        <fullName evidence="2">Uncharacterized protein</fullName>
    </submittedName>
</protein>
<evidence type="ECO:0000256" key="1">
    <source>
        <dbReference type="SAM" id="MobiDB-lite"/>
    </source>
</evidence>
<reference evidence="2 3" key="1">
    <citation type="submission" date="2019-01" db="EMBL/GenBank/DDBJ databases">
        <authorList>
            <person name="Chen W.-M."/>
        </authorList>
    </citation>
    <scope>NUCLEOTIDE SEQUENCE [LARGE SCALE GENOMIC DNA]</scope>
    <source>
        <strain evidence="2 3">YBJ-36</strain>
    </source>
</reference>